<dbReference type="GO" id="GO:0000178">
    <property type="term" value="C:exosome (RNase complex)"/>
    <property type="evidence" value="ECO:0007669"/>
    <property type="project" value="TreeGrafter"/>
</dbReference>
<proteinExistence type="inferred from homology"/>
<accession>A0A9P5TAC1</accession>
<feature type="compositionally biased region" description="Basic and acidic residues" evidence="7">
    <location>
        <begin position="147"/>
        <end position="161"/>
    </location>
</feature>
<name>A0A9P5TAC1_9AGAM</name>
<dbReference type="PANTHER" id="PTHR15341:SF3">
    <property type="entry name" value="NUCLEAR NUCLEIC ACID-BINDING PROTEIN C1D"/>
    <property type="match status" value="1"/>
</dbReference>
<dbReference type="GO" id="GO:0000460">
    <property type="term" value="P:maturation of 5.8S rRNA"/>
    <property type="evidence" value="ECO:0007669"/>
    <property type="project" value="TreeGrafter"/>
</dbReference>
<dbReference type="GO" id="GO:0003723">
    <property type="term" value="F:RNA binding"/>
    <property type="evidence" value="ECO:0007669"/>
    <property type="project" value="UniProtKB-UniRule"/>
</dbReference>
<comment type="subcellular location">
    <subcellularLocation>
        <location evidence="1 6">Nucleus</location>
    </subcellularLocation>
</comment>
<dbReference type="GO" id="GO:0003677">
    <property type="term" value="F:DNA binding"/>
    <property type="evidence" value="ECO:0007669"/>
    <property type="project" value="TreeGrafter"/>
</dbReference>
<feature type="region of interest" description="Disordered" evidence="7">
    <location>
        <begin position="195"/>
        <end position="223"/>
    </location>
</feature>
<protein>
    <recommendedName>
        <fullName evidence="6">Exosome complex protein</fullName>
    </recommendedName>
</protein>
<keyword evidence="4 6" id="KW-0694">RNA-binding</keyword>
<evidence type="ECO:0000313" key="8">
    <source>
        <dbReference type="EMBL" id="KAF8482062.1"/>
    </source>
</evidence>
<dbReference type="OrthoDB" id="1421013at2759"/>
<dbReference type="PANTHER" id="PTHR15341">
    <property type="entry name" value="SUN-COR STEROID HORMONE RECEPTOR CO-REPRESSOR"/>
    <property type="match status" value="1"/>
</dbReference>
<sequence>MSDDTLKIRRKISSLTSSLDDLETSLTALSSQSLPNLVIGLDTIQQAKLQVVIPYLVYDLVFIYLKTRGLDPRTHPVIAELDRVRQYFDKIKDAEDPAKRQLAIDKAAATRFIKNAIAQAKDTISTNVSGPSATTHIRSSDGNGDGKAAHDVRVPAKQTEKMLEREKYHEALREEALQASEDDGGEQLEIIDNEDDDEDEDEEGKANAVPDVPPPSSTAAGKRRRAPIDPFAGMCGSPQLTFFHLPQLSFPQASAIVQIPARRQRPLRLILHRVRCGLAPRFDEFIKRTSVLRPRVAPKHLQAEGTRMK</sequence>
<comment type="function">
    <text evidence="6">Required for exosome-dependent processing of pre-rRNA and small nucleolar RNA (snRNA) precursors. Involved in processing of 35S pre-rRNA at the A0, A1 and A2 sites.</text>
</comment>
<feature type="compositionally biased region" description="Polar residues" evidence="7">
    <location>
        <begin position="127"/>
        <end position="142"/>
    </location>
</feature>
<evidence type="ECO:0000256" key="7">
    <source>
        <dbReference type="SAM" id="MobiDB-lite"/>
    </source>
</evidence>
<dbReference type="InterPro" id="IPR007146">
    <property type="entry name" value="Sas10/Utp3/C1D"/>
</dbReference>
<evidence type="ECO:0000256" key="2">
    <source>
        <dbReference type="ARBA" id="ARBA00009154"/>
    </source>
</evidence>
<reference evidence="8" key="2">
    <citation type="journal article" date="2020" name="Nat. Commun.">
        <title>Large-scale genome sequencing of mycorrhizal fungi provides insights into the early evolution of symbiotic traits.</title>
        <authorList>
            <person name="Miyauchi S."/>
            <person name="Kiss E."/>
            <person name="Kuo A."/>
            <person name="Drula E."/>
            <person name="Kohler A."/>
            <person name="Sanchez-Garcia M."/>
            <person name="Morin E."/>
            <person name="Andreopoulos B."/>
            <person name="Barry K.W."/>
            <person name="Bonito G."/>
            <person name="Buee M."/>
            <person name="Carver A."/>
            <person name="Chen C."/>
            <person name="Cichocki N."/>
            <person name="Clum A."/>
            <person name="Culley D."/>
            <person name="Crous P.W."/>
            <person name="Fauchery L."/>
            <person name="Girlanda M."/>
            <person name="Hayes R.D."/>
            <person name="Keri Z."/>
            <person name="LaButti K."/>
            <person name="Lipzen A."/>
            <person name="Lombard V."/>
            <person name="Magnuson J."/>
            <person name="Maillard F."/>
            <person name="Murat C."/>
            <person name="Nolan M."/>
            <person name="Ohm R.A."/>
            <person name="Pangilinan J."/>
            <person name="Pereira M.F."/>
            <person name="Perotto S."/>
            <person name="Peter M."/>
            <person name="Pfister S."/>
            <person name="Riley R."/>
            <person name="Sitrit Y."/>
            <person name="Stielow J.B."/>
            <person name="Szollosi G."/>
            <person name="Zifcakova L."/>
            <person name="Stursova M."/>
            <person name="Spatafora J.W."/>
            <person name="Tedersoo L."/>
            <person name="Vaario L.M."/>
            <person name="Yamada A."/>
            <person name="Yan M."/>
            <person name="Wang P."/>
            <person name="Xu J."/>
            <person name="Bruns T."/>
            <person name="Baldrian P."/>
            <person name="Vilgalys R."/>
            <person name="Dunand C."/>
            <person name="Henrissat B."/>
            <person name="Grigoriev I.V."/>
            <person name="Hibbett D."/>
            <person name="Nagy L.G."/>
            <person name="Martin F.M."/>
        </authorList>
    </citation>
    <scope>NUCLEOTIDE SEQUENCE</scope>
    <source>
        <strain evidence="8">Prilba</strain>
    </source>
</reference>
<evidence type="ECO:0000256" key="3">
    <source>
        <dbReference type="ARBA" id="ARBA00022552"/>
    </source>
</evidence>
<keyword evidence="3 6" id="KW-0698">rRNA processing</keyword>
<keyword evidence="9" id="KW-1185">Reference proteome</keyword>
<evidence type="ECO:0000256" key="1">
    <source>
        <dbReference type="ARBA" id="ARBA00004123"/>
    </source>
</evidence>
<evidence type="ECO:0000256" key="4">
    <source>
        <dbReference type="ARBA" id="ARBA00022884"/>
    </source>
</evidence>
<feature type="region of interest" description="Disordered" evidence="7">
    <location>
        <begin position="127"/>
        <end position="161"/>
    </location>
</feature>
<dbReference type="Pfam" id="PF04000">
    <property type="entry name" value="Sas10_Utp3"/>
    <property type="match status" value="1"/>
</dbReference>
<dbReference type="AlphaFoldDB" id="A0A9P5TAC1"/>
<reference evidence="8" key="1">
    <citation type="submission" date="2019-10" db="EMBL/GenBank/DDBJ databases">
        <authorList>
            <consortium name="DOE Joint Genome Institute"/>
            <person name="Kuo A."/>
            <person name="Miyauchi S."/>
            <person name="Kiss E."/>
            <person name="Drula E."/>
            <person name="Kohler A."/>
            <person name="Sanchez-Garcia M."/>
            <person name="Andreopoulos B."/>
            <person name="Barry K.W."/>
            <person name="Bonito G."/>
            <person name="Buee M."/>
            <person name="Carver A."/>
            <person name="Chen C."/>
            <person name="Cichocki N."/>
            <person name="Clum A."/>
            <person name="Culley D."/>
            <person name="Crous P.W."/>
            <person name="Fauchery L."/>
            <person name="Girlanda M."/>
            <person name="Hayes R."/>
            <person name="Keri Z."/>
            <person name="LaButti K."/>
            <person name="Lipzen A."/>
            <person name="Lombard V."/>
            <person name="Magnuson J."/>
            <person name="Maillard F."/>
            <person name="Morin E."/>
            <person name="Murat C."/>
            <person name="Nolan M."/>
            <person name="Ohm R."/>
            <person name="Pangilinan J."/>
            <person name="Pereira M."/>
            <person name="Perotto S."/>
            <person name="Peter M."/>
            <person name="Riley R."/>
            <person name="Sitrit Y."/>
            <person name="Stielow B."/>
            <person name="Szollosi G."/>
            <person name="Zifcakova L."/>
            <person name="Stursova M."/>
            <person name="Spatafora J.W."/>
            <person name="Tedersoo L."/>
            <person name="Vaario L.-M."/>
            <person name="Yamada A."/>
            <person name="Yan M."/>
            <person name="Wang P."/>
            <person name="Xu J."/>
            <person name="Bruns T."/>
            <person name="Baldrian P."/>
            <person name="Vilgalys R."/>
            <person name="Henrissat B."/>
            <person name="Grigoriev I.V."/>
            <person name="Hibbett D."/>
            <person name="Nagy L.G."/>
            <person name="Martin F.M."/>
        </authorList>
    </citation>
    <scope>NUCLEOTIDE SEQUENCE</scope>
    <source>
        <strain evidence="8">Prilba</strain>
    </source>
</reference>
<gene>
    <name evidence="8" type="ORF">DFH94DRAFT_628277</name>
</gene>
<dbReference type="Proteomes" id="UP000759537">
    <property type="component" value="Unassembled WGS sequence"/>
</dbReference>
<evidence type="ECO:0000256" key="5">
    <source>
        <dbReference type="ARBA" id="ARBA00023242"/>
    </source>
</evidence>
<evidence type="ECO:0000256" key="6">
    <source>
        <dbReference type="RuleBase" id="RU368003"/>
    </source>
</evidence>
<comment type="caution">
    <text evidence="8">The sequence shown here is derived from an EMBL/GenBank/DDBJ whole genome shotgun (WGS) entry which is preliminary data.</text>
</comment>
<dbReference type="EMBL" id="WHVB01000006">
    <property type="protein sequence ID" value="KAF8482062.1"/>
    <property type="molecule type" value="Genomic_DNA"/>
</dbReference>
<evidence type="ECO:0000313" key="9">
    <source>
        <dbReference type="Proteomes" id="UP000759537"/>
    </source>
</evidence>
<dbReference type="GO" id="GO:0005730">
    <property type="term" value="C:nucleolus"/>
    <property type="evidence" value="ECO:0007669"/>
    <property type="project" value="TreeGrafter"/>
</dbReference>
<organism evidence="8 9">
    <name type="scientific">Russula ochroleuca</name>
    <dbReference type="NCBI Taxonomy" id="152965"/>
    <lineage>
        <taxon>Eukaryota</taxon>
        <taxon>Fungi</taxon>
        <taxon>Dikarya</taxon>
        <taxon>Basidiomycota</taxon>
        <taxon>Agaricomycotina</taxon>
        <taxon>Agaricomycetes</taxon>
        <taxon>Russulales</taxon>
        <taxon>Russulaceae</taxon>
        <taxon>Russula</taxon>
    </lineage>
</organism>
<comment type="similarity">
    <text evidence="2 6">Belongs to the C1D family.</text>
</comment>
<dbReference type="GO" id="GO:0010468">
    <property type="term" value="P:regulation of gene expression"/>
    <property type="evidence" value="ECO:0007669"/>
    <property type="project" value="TreeGrafter"/>
</dbReference>
<dbReference type="InterPro" id="IPR011082">
    <property type="entry name" value="Exosome-assoc_fac/DNA_repair"/>
</dbReference>
<keyword evidence="5 6" id="KW-0539">Nucleus</keyword>